<evidence type="ECO:0008006" key="4">
    <source>
        <dbReference type="Google" id="ProtNLM"/>
    </source>
</evidence>
<protein>
    <recommendedName>
        <fullName evidence="4">L1 transposable element RRM domain-containing protein</fullName>
    </recommendedName>
</protein>
<proteinExistence type="predicted"/>
<dbReference type="Gene3D" id="3.30.250.20">
    <property type="entry name" value="L1 transposable element, C-terminal domain"/>
    <property type="match status" value="1"/>
</dbReference>
<keyword evidence="1" id="KW-0175">Coiled coil</keyword>
<comment type="caution">
    <text evidence="2">The sequence shown here is derived from an EMBL/GenBank/DDBJ whole genome shotgun (WGS) entry which is preliminary data.</text>
</comment>
<evidence type="ECO:0000313" key="2">
    <source>
        <dbReference type="EMBL" id="KAK7907279.1"/>
    </source>
</evidence>
<accession>A0AAW0NRG2</accession>
<evidence type="ECO:0000313" key="3">
    <source>
        <dbReference type="Proteomes" id="UP001460270"/>
    </source>
</evidence>
<gene>
    <name evidence="2" type="ORF">WMY93_015891</name>
</gene>
<dbReference type="EMBL" id="JBBPFD010000011">
    <property type="protein sequence ID" value="KAK7907279.1"/>
    <property type="molecule type" value="Genomic_DNA"/>
</dbReference>
<sequence length="252" mass="28946">MADEETPGWARQLLAEVGDLKTSFEQRLDALNNSVKDIKKETRAIANRISNAEKRISDLEDGNACTSKSLKSLTEEVKNLQTKCINLEAQSKRNNLVILGLEEGQESGNPDKMIIDLLRHILELSDNDPVPEVERHHRSLLPRSTPPDPPRAYLVRMLRWSDRQKILGVVAKRKRLVWEGKPIRIFPDLPVEIKKKRAEYNDIRKRLRGTDIRYGLLYPARFIVTIEGVKHIYNNAAQATVDLQKRLPKIFD</sequence>
<name>A0AAW0NRG2_9GOBI</name>
<dbReference type="Gene3D" id="1.20.5.340">
    <property type="match status" value="1"/>
</dbReference>
<dbReference type="InterPro" id="IPR042566">
    <property type="entry name" value="L1_C"/>
</dbReference>
<keyword evidence="3" id="KW-1185">Reference proteome</keyword>
<organism evidence="2 3">
    <name type="scientific">Mugilogobius chulae</name>
    <name type="common">yellowstripe goby</name>
    <dbReference type="NCBI Taxonomy" id="88201"/>
    <lineage>
        <taxon>Eukaryota</taxon>
        <taxon>Metazoa</taxon>
        <taxon>Chordata</taxon>
        <taxon>Craniata</taxon>
        <taxon>Vertebrata</taxon>
        <taxon>Euteleostomi</taxon>
        <taxon>Actinopterygii</taxon>
        <taxon>Neopterygii</taxon>
        <taxon>Teleostei</taxon>
        <taxon>Neoteleostei</taxon>
        <taxon>Acanthomorphata</taxon>
        <taxon>Gobiaria</taxon>
        <taxon>Gobiiformes</taxon>
        <taxon>Gobioidei</taxon>
        <taxon>Gobiidae</taxon>
        <taxon>Gobionellinae</taxon>
        <taxon>Mugilogobius</taxon>
    </lineage>
</organism>
<dbReference type="Proteomes" id="UP001460270">
    <property type="component" value="Unassembled WGS sequence"/>
</dbReference>
<dbReference type="InterPro" id="IPR004244">
    <property type="entry name" value="Transposase_22"/>
</dbReference>
<evidence type="ECO:0000256" key="1">
    <source>
        <dbReference type="SAM" id="Coils"/>
    </source>
</evidence>
<reference evidence="3" key="1">
    <citation type="submission" date="2024-04" db="EMBL/GenBank/DDBJ databases">
        <title>Salinicola lusitanus LLJ914,a marine bacterium isolated from the Okinawa Trough.</title>
        <authorList>
            <person name="Li J."/>
        </authorList>
    </citation>
    <scope>NUCLEOTIDE SEQUENCE [LARGE SCALE GENOMIC DNA]</scope>
</reference>
<dbReference type="AlphaFoldDB" id="A0AAW0NRG2"/>
<feature type="coiled-coil region" evidence="1">
    <location>
        <begin position="21"/>
        <end position="90"/>
    </location>
</feature>
<dbReference type="SUPFAM" id="SSF57997">
    <property type="entry name" value="Tropomyosin"/>
    <property type="match status" value="1"/>
</dbReference>
<dbReference type="PANTHER" id="PTHR11505">
    <property type="entry name" value="L1 TRANSPOSABLE ELEMENT-RELATED"/>
    <property type="match status" value="1"/>
</dbReference>